<protein>
    <submittedName>
        <fullName evidence="2">Uncharacterized protein</fullName>
    </submittedName>
</protein>
<gene>
    <name evidence="2" type="ORF">EYF80_015850</name>
</gene>
<evidence type="ECO:0000313" key="2">
    <source>
        <dbReference type="EMBL" id="TNN73833.1"/>
    </source>
</evidence>
<feature type="compositionally biased region" description="Polar residues" evidence="1">
    <location>
        <begin position="20"/>
        <end position="29"/>
    </location>
</feature>
<proteinExistence type="predicted"/>
<feature type="region of interest" description="Disordered" evidence="1">
    <location>
        <begin position="1"/>
        <end position="71"/>
    </location>
</feature>
<dbReference type="AlphaFoldDB" id="A0A4Z2I9N3"/>
<dbReference type="EMBL" id="SRLO01000120">
    <property type="protein sequence ID" value="TNN73833.1"/>
    <property type="molecule type" value="Genomic_DNA"/>
</dbReference>
<organism evidence="2 3">
    <name type="scientific">Liparis tanakae</name>
    <name type="common">Tanaka's snailfish</name>
    <dbReference type="NCBI Taxonomy" id="230148"/>
    <lineage>
        <taxon>Eukaryota</taxon>
        <taxon>Metazoa</taxon>
        <taxon>Chordata</taxon>
        <taxon>Craniata</taxon>
        <taxon>Vertebrata</taxon>
        <taxon>Euteleostomi</taxon>
        <taxon>Actinopterygii</taxon>
        <taxon>Neopterygii</taxon>
        <taxon>Teleostei</taxon>
        <taxon>Neoteleostei</taxon>
        <taxon>Acanthomorphata</taxon>
        <taxon>Eupercaria</taxon>
        <taxon>Perciformes</taxon>
        <taxon>Cottioidei</taxon>
        <taxon>Cottales</taxon>
        <taxon>Liparidae</taxon>
        <taxon>Liparis</taxon>
    </lineage>
</organism>
<comment type="caution">
    <text evidence="2">The sequence shown here is derived from an EMBL/GenBank/DDBJ whole genome shotgun (WGS) entry which is preliminary data.</text>
</comment>
<keyword evidence="3" id="KW-1185">Reference proteome</keyword>
<reference evidence="2 3" key="1">
    <citation type="submission" date="2019-03" db="EMBL/GenBank/DDBJ databases">
        <title>First draft genome of Liparis tanakae, snailfish: a comprehensive survey of snailfish specific genes.</title>
        <authorList>
            <person name="Kim W."/>
            <person name="Song I."/>
            <person name="Jeong J.-H."/>
            <person name="Kim D."/>
            <person name="Kim S."/>
            <person name="Ryu S."/>
            <person name="Song J.Y."/>
            <person name="Lee S.K."/>
        </authorList>
    </citation>
    <scope>NUCLEOTIDE SEQUENCE [LARGE SCALE GENOMIC DNA]</scope>
    <source>
        <tissue evidence="2">Muscle</tissue>
    </source>
</reference>
<name>A0A4Z2I9N3_9TELE</name>
<sequence length="192" mass="22124">MFSPERQADQRPSPSSSSPTTITASMATHHTSRRVTRGRRRGGVAPRLAGPLSMNGSRSMESMTPRRGEGRACEEDALVHLVVYSTRHEMHTCKHAVCGMLGRPCRTEKDRRHRARPFPGFTRVRAAGRLTFPAYIDYREPWVCSRIRVLIRIIPVEIYSWNPNPMERLRLLSQRHLVRVWQRDAAERRTGR</sequence>
<accession>A0A4Z2I9N3</accession>
<feature type="compositionally biased region" description="Basic residues" evidence="1">
    <location>
        <begin position="30"/>
        <end position="42"/>
    </location>
</feature>
<evidence type="ECO:0000313" key="3">
    <source>
        <dbReference type="Proteomes" id="UP000314294"/>
    </source>
</evidence>
<evidence type="ECO:0000256" key="1">
    <source>
        <dbReference type="SAM" id="MobiDB-lite"/>
    </source>
</evidence>
<dbReference type="Proteomes" id="UP000314294">
    <property type="component" value="Unassembled WGS sequence"/>
</dbReference>